<organism evidence="2">
    <name type="scientific">Cuerna arida</name>
    <dbReference type="NCBI Taxonomy" id="1464854"/>
    <lineage>
        <taxon>Eukaryota</taxon>
        <taxon>Metazoa</taxon>
        <taxon>Ecdysozoa</taxon>
        <taxon>Arthropoda</taxon>
        <taxon>Hexapoda</taxon>
        <taxon>Insecta</taxon>
        <taxon>Pterygota</taxon>
        <taxon>Neoptera</taxon>
        <taxon>Paraneoptera</taxon>
        <taxon>Hemiptera</taxon>
        <taxon>Auchenorrhyncha</taxon>
        <taxon>Membracoidea</taxon>
        <taxon>Cicadellidae</taxon>
        <taxon>Cicadellinae</taxon>
        <taxon>Proconiini</taxon>
        <taxon>Cuerna</taxon>
    </lineage>
</organism>
<evidence type="ECO:0000256" key="1">
    <source>
        <dbReference type="SAM" id="MobiDB-lite"/>
    </source>
</evidence>
<accession>A0A1B6GTP3</accession>
<reference evidence="2" key="1">
    <citation type="submission" date="2015-11" db="EMBL/GenBank/DDBJ databases">
        <title>De novo transcriptome assembly of four potential Pierce s Disease insect vectors from Arizona vineyards.</title>
        <authorList>
            <person name="Tassone E.E."/>
        </authorList>
    </citation>
    <scope>NUCLEOTIDE SEQUENCE</scope>
</reference>
<name>A0A1B6GTP3_9HEMI</name>
<sequence>TINRNRTNNKLADDVPSEQELTTKSRYVTISRNRTSSLVRNTTPLSEVKQPEDEISSLKKVEEFGSEDDNEGDNVDGDDEEDEFDDDIVELNQNDDDKDSVKSTIDTTRTTIHNNLKYNTI</sequence>
<evidence type="ECO:0000313" key="2">
    <source>
        <dbReference type="EMBL" id="JAS65810.1"/>
    </source>
</evidence>
<feature type="non-terminal residue" evidence="2">
    <location>
        <position position="1"/>
    </location>
</feature>
<proteinExistence type="predicted"/>
<feature type="compositionally biased region" description="Polar residues" evidence="1">
    <location>
        <begin position="1"/>
        <end position="10"/>
    </location>
</feature>
<protein>
    <submittedName>
        <fullName evidence="2">Uncharacterized protein</fullName>
    </submittedName>
</protein>
<gene>
    <name evidence="2" type="ORF">g.49430</name>
</gene>
<feature type="region of interest" description="Disordered" evidence="1">
    <location>
        <begin position="1"/>
        <end position="103"/>
    </location>
</feature>
<feature type="compositionally biased region" description="Acidic residues" evidence="1">
    <location>
        <begin position="64"/>
        <end position="98"/>
    </location>
</feature>
<feature type="non-terminal residue" evidence="2">
    <location>
        <position position="121"/>
    </location>
</feature>
<feature type="compositionally biased region" description="Basic and acidic residues" evidence="1">
    <location>
        <begin position="49"/>
        <end position="63"/>
    </location>
</feature>
<dbReference type="AlphaFoldDB" id="A0A1B6GTP3"/>
<feature type="compositionally biased region" description="Polar residues" evidence="1">
    <location>
        <begin position="19"/>
        <end position="45"/>
    </location>
</feature>
<dbReference type="EMBL" id="GECZ01003959">
    <property type="protein sequence ID" value="JAS65810.1"/>
    <property type="molecule type" value="Transcribed_RNA"/>
</dbReference>